<dbReference type="EMBL" id="PGGS01000311">
    <property type="protein sequence ID" value="PNH05381.1"/>
    <property type="molecule type" value="Genomic_DNA"/>
</dbReference>
<accession>A0A2J7ZYN4</accession>
<evidence type="ECO:0000313" key="4">
    <source>
        <dbReference type="Proteomes" id="UP000236333"/>
    </source>
</evidence>
<feature type="compositionally biased region" description="Low complexity" evidence="1">
    <location>
        <begin position="45"/>
        <end position="60"/>
    </location>
</feature>
<dbReference type="GO" id="GO:0003746">
    <property type="term" value="F:translation elongation factor activity"/>
    <property type="evidence" value="ECO:0007669"/>
    <property type="project" value="UniProtKB-KW"/>
</dbReference>
<evidence type="ECO:0000256" key="1">
    <source>
        <dbReference type="SAM" id="MobiDB-lite"/>
    </source>
</evidence>
<gene>
    <name evidence="3" type="ORF">TSOC_008374</name>
</gene>
<feature type="compositionally biased region" description="Low complexity" evidence="1">
    <location>
        <begin position="159"/>
        <end position="168"/>
    </location>
</feature>
<evidence type="ECO:0000313" key="3">
    <source>
        <dbReference type="EMBL" id="PNH05381.1"/>
    </source>
</evidence>
<name>A0A2J7ZYN4_9CHLO</name>
<sequence>MGCAASVAQAPNEKPVPAGAGPPADAGKHATPAPVVEDVSSVQDPEPAAVAAPPAAAAELPPAPSGRPSNVQQPEQQPPPAAHGEPNGAVSASPAAPSQLAEEHVELTQQGSLPHTSSTAAAAAAEVARLVLSMPRPDDADPLPPPPPPPPQHPPPPQQQQQPLTLPPNASVTASLDAAVTPSCASTTVTLLGEGSAFVARSRYTNESDLSIPSTSYDLSGRGDDSDEDELEALFSLQAWKRYYGYNKKKHQDLLTYFWRKFQPADYSCFCISYRQQDLLLTAYMADNCVHGYCCRIEEMRLSDALFLQMYVLHDFECDLYRIVGLLLVQGQVLPQELAALSALDGFVYLKADTSVTLVKQFVSALLVGKSPLNSLQLLSSREML</sequence>
<dbReference type="SMART" id="SM01183">
    <property type="entry name" value="EF1G"/>
    <property type="match status" value="1"/>
</dbReference>
<keyword evidence="4" id="KW-1185">Reference proteome</keyword>
<proteinExistence type="predicted"/>
<protein>
    <submittedName>
        <fullName evidence="3">Elongation factor 1-gamma 2</fullName>
    </submittedName>
</protein>
<dbReference type="InterPro" id="IPR036433">
    <property type="entry name" value="EF1B_G_C_sf"/>
</dbReference>
<dbReference type="Gene3D" id="3.30.70.1010">
    <property type="entry name" value="Translation elongation factor EF1B, gamma chain, conserved domain"/>
    <property type="match status" value="1"/>
</dbReference>
<feature type="compositionally biased region" description="Pro residues" evidence="1">
    <location>
        <begin position="142"/>
        <end position="158"/>
    </location>
</feature>
<keyword evidence="3" id="KW-0648">Protein biosynthesis</keyword>
<dbReference type="SUPFAM" id="SSF89942">
    <property type="entry name" value="eEF1-gamma domain"/>
    <property type="match status" value="1"/>
</dbReference>
<dbReference type="InterPro" id="IPR050802">
    <property type="entry name" value="EF-GSTs"/>
</dbReference>
<dbReference type="GO" id="GO:0005737">
    <property type="term" value="C:cytoplasm"/>
    <property type="evidence" value="ECO:0007669"/>
    <property type="project" value="TreeGrafter"/>
</dbReference>
<dbReference type="Proteomes" id="UP000236333">
    <property type="component" value="Unassembled WGS sequence"/>
</dbReference>
<comment type="caution">
    <text evidence="3">The sequence shown here is derived from an EMBL/GenBank/DDBJ whole genome shotgun (WGS) entry which is preliminary data.</text>
</comment>
<feature type="region of interest" description="Disordered" evidence="1">
    <location>
        <begin position="1"/>
        <end position="169"/>
    </location>
</feature>
<feature type="domain" description="EF-1-gamma C-terminal" evidence="2">
    <location>
        <begin position="226"/>
        <end position="333"/>
    </location>
</feature>
<organism evidence="3 4">
    <name type="scientific">Tetrabaena socialis</name>
    <dbReference type="NCBI Taxonomy" id="47790"/>
    <lineage>
        <taxon>Eukaryota</taxon>
        <taxon>Viridiplantae</taxon>
        <taxon>Chlorophyta</taxon>
        <taxon>core chlorophytes</taxon>
        <taxon>Chlorophyceae</taxon>
        <taxon>CS clade</taxon>
        <taxon>Chlamydomonadales</taxon>
        <taxon>Tetrabaenaceae</taxon>
        <taxon>Tetrabaena</taxon>
    </lineage>
</organism>
<dbReference type="AlphaFoldDB" id="A0A2J7ZYN4"/>
<feature type="compositionally biased region" description="Polar residues" evidence="1">
    <location>
        <begin position="107"/>
        <end position="119"/>
    </location>
</feature>
<dbReference type="OrthoDB" id="249703at2759"/>
<dbReference type="InterPro" id="IPR001662">
    <property type="entry name" value="EF1B_G_C"/>
</dbReference>
<feature type="compositionally biased region" description="Low complexity" evidence="1">
    <location>
        <begin position="15"/>
        <end position="25"/>
    </location>
</feature>
<dbReference type="PANTHER" id="PTHR43986">
    <property type="entry name" value="ELONGATION FACTOR 1-GAMMA"/>
    <property type="match status" value="1"/>
</dbReference>
<dbReference type="PANTHER" id="PTHR43986:SF1">
    <property type="entry name" value="ELONGATION FACTOR 1-GAMMA"/>
    <property type="match status" value="1"/>
</dbReference>
<evidence type="ECO:0000259" key="2">
    <source>
        <dbReference type="SMART" id="SM01183"/>
    </source>
</evidence>
<dbReference type="GO" id="GO:0005634">
    <property type="term" value="C:nucleus"/>
    <property type="evidence" value="ECO:0007669"/>
    <property type="project" value="TreeGrafter"/>
</dbReference>
<reference evidence="3 4" key="1">
    <citation type="journal article" date="2017" name="Mol. Biol. Evol.">
        <title>The 4-celled Tetrabaena socialis nuclear genome reveals the essential components for genetic control of cell number at the origin of multicellularity in the volvocine lineage.</title>
        <authorList>
            <person name="Featherston J."/>
            <person name="Arakaki Y."/>
            <person name="Hanschen E.R."/>
            <person name="Ferris P.J."/>
            <person name="Michod R.E."/>
            <person name="Olson B.J.S.C."/>
            <person name="Nozaki H."/>
            <person name="Durand P.M."/>
        </authorList>
    </citation>
    <scope>NUCLEOTIDE SEQUENCE [LARGE SCALE GENOMIC DNA]</scope>
    <source>
        <strain evidence="3 4">NIES-571</strain>
    </source>
</reference>
<keyword evidence="3" id="KW-0251">Elongation factor</keyword>
<dbReference type="Pfam" id="PF00647">
    <property type="entry name" value="EF1G"/>
    <property type="match status" value="1"/>
</dbReference>